<keyword evidence="2" id="KW-1185">Reference proteome</keyword>
<organism evidence="1 2">
    <name type="scientific">Winogradskyella ouciana</name>
    <dbReference type="NCBI Taxonomy" id="2608631"/>
    <lineage>
        <taxon>Bacteria</taxon>
        <taxon>Pseudomonadati</taxon>
        <taxon>Bacteroidota</taxon>
        <taxon>Flavobacteriia</taxon>
        <taxon>Flavobacteriales</taxon>
        <taxon>Flavobacteriaceae</taxon>
        <taxon>Winogradskyella</taxon>
    </lineage>
</organism>
<dbReference type="InterPro" id="IPR050583">
    <property type="entry name" value="Mycobacterial_A85_antigen"/>
</dbReference>
<proteinExistence type="predicted"/>
<dbReference type="PANTHER" id="PTHR48098">
    <property type="entry name" value="ENTEROCHELIN ESTERASE-RELATED"/>
    <property type="match status" value="1"/>
</dbReference>
<sequence>MKNTIYVLVLLMIMSCKNEKKTTNADFESNMPSTTYTFEKLDKVELYAGSLIRADSFPSKYITPRPVDIWLPKDYTRDKKYSVLYMHDGQMLFDSTTSWNKQEWKVDEWATKLMEEEKVQDFIVVAIHNIPNIRWQDLFPEKAINFIDESVKDSLADIAGKKNIKLNGDNYLRFIVEELKPQIDFAYPVHTDREHTFVMGSSMGGLMSMYAISEYPEVFGGAACLSTHWVGAMPMEKNPYPDAIFQYMETNLPKAGNHMLYFDYGNKTLDQHYPQYAPRVDEILKAKGYTDKDSKNLFFKDTDHSENSWNKRLDQPLIFLLGNDLD</sequence>
<dbReference type="Proteomes" id="UP000447545">
    <property type="component" value="Unassembled WGS sequence"/>
</dbReference>
<accession>A0A7K1GB86</accession>
<dbReference type="Pfam" id="PF00756">
    <property type="entry name" value="Esterase"/>
    <property type="match status" value="1"/>
</dbReference>
<dbReference type="InterPro" id="IPR000801">
    <property type="entry name" value="Esterase-like"/>
</dbReference>
<dbReference type="AlphaFoldDB" id="A0A7K1GB86"/>
<dbReference type="RefSeq" id="WP_155088219.1">
    <property type="nucleotide sequence ID" value="NZ_WJYA01000004.1"/>
</dbReference>
<evidence type="ECO:0000313" key="2">
    <source>
        <dbReference type="Proteomes" id="UP000447545"/>
    </source>
</evidence>
<name>A0A7K1GB86_9FLAO</name>
<comment type="caution">
    <text evidence="1">The sequence shown here is derived from an EMBL/GenBank/DDBJ whole genome shotgun (WGS) entry which is preliminary data.</text>
</comment>
<protein>
    <submittedName>
        <fullName evidence="1">Esterase</fullName>
    </submittedName>
</protein>
<dbReference type="PROSITE" id="PS51257">
    <property type="entry name" value="PROKAR_LIPOPROTEIN"/>
    <property type="match status" value="1"/>
</dbReference>
<dbReference type="PANTHER" id="PTHR48098:SF6">
    <property type="entry name" value="FERRI-BACILLIBACTIN ESTERASE BESA"/>
    <property type="match status" value="1"/>
</dbReference>
<dbReference type="Gene3D" id="3.40.50.1820">
    <property type="entry name" value="alpha/beta hydrolase"/>
    <property type="match status" value="1"/>
</dbReference>
<gene>
    <name evidence="1" type="ORF">F1003_05535</name>
</gene>
<dbReference type="InterPro" id="IPR029058">
    <property type="entry name" value="AB_hydrolase_fold"/>
</dbReference>
<evidence type="ECO:0000313" key="1">
    <source>
        <dbReference type="EMBL" id="MTE26391.1"/>
    </source>
</evidence>
<dbReference type="EMBL" id="WJYA01000004">
    <property type="protein sequence ID" value="MTE26391.1"/>
    <property type="molecule type" value="Genomic_DNA"/>
</dbReference>
<reference evidence="1 2" key="1">
    <citation type="submission" date="2019-11" db="EMBL/GenBank/DDBJ databases">
        <title>Winogradskyella ouciana sp. nov., isolated from the hadal seawater of the Mariana Trench.</title>
        <authorList>
            <person name="Liu R."/>
        </authorList>
    </citation>
    <scope>NUCLEOTIDE SEQUENCE [LARGE SCALE GENOMIC DNA]</scope>
    <source>
        <strain evidence="1 2">ZXX205</strain>
    </source>
</reference>
<dbReference type="SUPFAM" id="SSF53474">
    <property type="entry name" value="alpha/beta-Hydrolases"/>
    <property type="match status" value="1"/>
</dbReference>